<accession>A0A9J7D495</accession>
<dbReference type="AlphaFoldDB" id="A0A9J7D495"/>
<name>A0A9J7D495_MUSDO</name>
<dbReference type="InterPro" id="IPR055164">
    <property type="entry name" value="EDR1/CTR1/ARMC3-like_pept-like"/>
</dbReference>
<reference evidence="4" key="1">
    <citation type="submission" date="2025-08" db="UniProtKB">
        <authorList>
            <consortium name="RefSeq"/>
        </authorList>
    </citation>
    <scope>IDENTIFICATION</scope>
    <source>
        <strain evidence="4">Aabys</strain>
        <tissue evidence="4">Whole body</tissue>
    </source>
</reference>
<evidence type="ECO:0000256" key="1">
    <source>
        <dbReference type="ARBA" id="ARBA00022737"/>
    </source>
</evidence>
<dbReference type="InterPro" id="IPR052441">
    <property type="entry name" value="Armadillo-Ser/Thr_Kinase"/>
</dbReference>
<dbReference type="InterPro" id="IPR016024">
    <property type="entry name" value="ARM-type_fold"/>
</dbReference>
<proteinExistence type="predicted"/>
<dbReference type="OrthoDB" id="7537227at2759"/>
<dbReference type="RefSeq" id="XP_005191467.2">
    <property type="nucleotide sequence ID" value="XM_005191410.3"/>
</dbReference>
<dbReference type="PANTHER" id="PTHR46618">
    <property type="entry name" value="ARMADILLO REPEAT-CONTAINING PROTEIN 3"/>
    <property type="match status" value="1"/>
</dbReference>
<dbReference type="PANTHER" id="PTHR46618:SF1">
    <property type="entry name" value="ARMADILLO REPEAT-CONTAINING PROTEIN 3"/>
    <property type="match status" value="1"/>
</dbReference>
<sequence length="877" mass="100116">MSSRGKKLINPSPNDFVDRKMNEVVEFPELTIRLERIESILLLLNSEEEVILVNVLKHLTEYVRKGDDNVELLKRHKVLDLLSGKGFYRDSVNAIIRRFSLYLANHILENMNRLVDLDQEQSWKLVKAVQLQYRCEEDDLCLEYLLVILCNFSDDPRMSETLSQDTECLDKLLHQLSISNNPDVILNSMKLVERILRVLDANGIQNFFVQRQFPIQRIICHLASDFMDIRRTTLNLLAILLGNANSESGSLFSDSLQISLLRELTEMFCANREISETQHVVDVLSSAMRNKAMVDVFFLHNLFEQFMSVLALDDFYFEHSCQPLKVLCEIAKFSQYETALAESGILYKLKDCLVDERSMPSVHILKGLHRLITHRRAACQILELERYSTEQSRAVTTILGILINVDVNIEMREEALNLLLKLLKFAFVETSDQLHRTQVMETLAMIFAQNSIQLSTDLLLNLLKLVEILAKDTSQSFCPLESSDLIRNIAVLLTNSFSSAILVSSIFRCLATIASEGYDPQILLNCHIGASIKRGLKSLSNTVKTAACNFIMQTCQFREFLCEYIDHGILEILVRQPENAFCVPNWNTAKESILSKTPTLKFCIANYLGFTDSTEAHDFYVSKKAFDDFRIFQTILKEEVSPLQPILVVNFQREIAPQQSVIRIPMNCLTPEEYQGQNNPDEWCYCRTPGDAKLPQILTQLFGRLQECEINPRLSCGMLLSELDFVGLTTKIKIISEIVAQALSNNLPSLDLNGPEECSQHLVECHLKELAKELHCNFIPLGQIKTGCQFERSVLFKALADQIGLPCTLCRSVDGRTLYNEISMPIEVQPDIHCDVNTLTWTPLRMLRPTHVVDLMYNIGEIYPLQSGQAMKYLRLD</sequence>
<keyword evidence="1" id="KW-0677">Repeat</keyword>
<evidence type="ECO:0000259" key="2">
    <source>
        <dbReference type="Pfam" id="PF14381"/>
    </source>
</evidence>
<keyword evidence="3" id="KW-1185">Reference proteome</keyword>
<dbReference type="Pfam" id="PF14381">
    <property type="entry name" value="EDR1_CTR1_ARMC3_pept"/>
    <property type="match status" value="1"/>
</dbReference>
<dbReference type="Proteomes" id="UP001652621">
    <property type="component" value="Unplaced"/>
</dbReference>
<organism evidence="3 4">
    <name type="scientific">Musca domestica</name>
    <name type="common">House fly</name>
    <dbReference type="NCBI Taxonomy" id="7370"/>
    <lineage>
        <taxon>Eukaryota</taxon>
        <taxon>Metazoa</taxon>
        <taxon>Ecdysozoa</taxon>
        <taxon>Arthropoda</taxon>
        <taxon>Hexapoda</taxon>
        <taxon>Insecta</taxon>
        <taxon>Pterygota</taxon>
        <taxon>Neoptera</taxon>
        <taxon>Endopterygota</taxon>
        <taxon>Diptera</taxon>
        <taxon>Brachycera</taxon>
        <taxon>Muscomorpha</taxon>
        <taxon>Muscoidea</taxon>
        <taxon>Muscidae</taxon>
        <taxon>Musca</taxon>
    </lineage>
</organism>
<dbReference type="InterPro" id="IPR011989">
    <property type="entry name" value="ARM-like"/>
</dbReference>
<dbReference type="GeneID" id="101898047"/>
<feature type="domain" description="EDR1/CTR1/ARMC3-like peptidase-like" evidence="2">
    <location>
        <begin position="755"/>
        <end position="829"/>
    </location>
</feature>
<dbReference type="SUPFAM" id="SSF48371">
    <property type="entry name" value="ARM repeat"/>
    <property type="match status" value="2"/>
</dbReference>
<evidence type="ECO:0000313" key="4">
    <source>
        <dbReference type="RefSeq" id="XP_005191467.2"/>
    </source>
</evidence>
<dbReference type="KEGG" id="mde:101898047"/>
<protein>
    <submittedName>
        <fullName evidence="4">Uncharacterized protein LOC101898047</fullName>
    </submittedName>
</protein>
<gene>
    <name evidence="4" type="primary">LOC101898047</name>
</gene>
<dbReference type="VEuPathDB" id="VectorBase:MDOMA2_004487"/>
<evidence type="ECO:0000313" key="3">
    <source>
        <dbReference type="Proteomes" id="UP001652621"/>
    </source>
</evidence>
<dbReference type="Gene3D" id="1.25.10.10">
    <property type="entry name" value="Leucine-rich Repeat Variant"/>
    <property type="match status" value="1"/>
</dbReference>